<reference evidence="13 14" key="1">
    <citation type="journal article" date="2013" name="Nat. Genet.">
        <title>The high-quality draft genome of peach (Prunus persica) identifies unique patterns of genetic diversity, domestication and genome evolution.</title>
        <authorList>
            <consortium name="International Peach Genome Initiative"/>
            <person name="Verde I."/>
            <person name="Abbott A.G."/>
            <person name="Scalabrin S."/>
            <person name="Jung S."/>
            <person name="Shu S."/>
            <person name="Marroni F."/>
            <person name="Zhebentyayeva T."/>
            <person name="Dettori M.T."/>
            <person name="Grimwood J."/>
            <person name="Cattonaro F."/>
            <person name="Zuccolo A."/>
            <person name="Rossini L."/>
            <person name="Jenkins J."/>
            <person name="Vendramin E."/>
            <person name="Meisel L.A."/>
            <person name="Decroocq V."/>
            <person name="Sosinski B."/>
            <person name="Prochnik S."/>
            <person name="Mitros T."/>
            <person name="Policriti A."/>
            <person name="Cipriani G."/>
            <person name="Dondini L."/>
            <person name="Ficklin S."/>
            <person name="Goodstein D.M."/>
            <person name="Xuan P."/>
            <person name="Del Fabbro C."/>
            <person name="Aramini V."/>
            <person name="Copetti D."/>
            <person name="Gonzalez S."/>
            <person name="Horner D.S."/>
            <person name="Falchi R."/>
            <person name="Lucas S."/>
            <person name="Mica E."/>
            <person name="Maldonado J."/>
            <person name="Lazzari B."/>
            <person name="Bielenberg D."/>
            <person name="Pirona R."/>
            <person name="Miculan M."/>
            <person name="Barakat A."/>
            <person name="Testolin R."/>
            <person name="Stella A."/>
            <person name="Tartarini S."/>
            <person name="Tonutti P."/>
            <person name="Arus P."/>
            <person name="Orellana A."/>
            <person name="Wells C."/>
            <person name="Main D."/>
            <person name="Vizzotto G."/>
            <person name="Silva H."/>
            <person name="Salamini F."/>
            <person name="Schmutz J."/>
            <person name="Morgante M."/>
            <person name="Rokhsar D.S."/>
        </authorList>
    </citation>
    <scope>NUCLEOTIDE SEQUENCE [LARGE SCALE GENOMIC DNA]</scope>
    <source>
        <strain evidence="14">cv. Nemared</strain>
    </source>
</reference>
<dbReference type="SMART" id="SM01103">
    <property type="entry name" value="CRS1_YhbY"/>
    <property type="match status" value="3"/>
</dbReference>
<keyword evidence="9" id="KW-0687">Ribonucleoprotein</keyword>
<dbReference type="AlphaFoldDB" id="A0A251NEM2"/>
<dbReference type="SUPFAM" id="SSF75471">
    <property type="entry name" value="YhbY-like"/>
    <property type="match status" value="3"/>
</dbReference>
<evidence type="ECO:0000256" key="5">
    <source>
        <dbReference type="ARBA" id="ARBA00022737"/>
    </source>
</evidence>
<dbReference type="InterPro" id="IPR035920">
    <property type="entry name" value="YhbY-like_sf"/>
</dbReference>
<dbReference type="GO" id="GO:0006397">
    <property type="term" value="P:mRNA processing"/>
    <property type="evidence" value="ECO:0007669"/>
    <property type="project" value="UniProtKB-KW"/>
</dbReference>
<evidence type="ECO:0000256" key="1">
    <source>
        <dbReference type="ARBA" id="ARBA00004229"/>
    </source>
</evidence>
<gene>
    <name evidence="13" type="ORF">PRUPE_7G208300</name>
</gene>
<feature type="region of interest" description="Disordered" evidence="11">
    <location>
        <begin position="77"/>
        <end position="119"/>
    </location>
</feature>
<evidence type="ECO:0000256" key="8">
    <source>
        <dbReference type="ARBA" id="ARBA00023187"/>
    </source>
</evidence>
<keyword evidence="14" id="KW-1185">Reference proteome</keyword>
<dbReference type="GO" id="GO:0009507">
    <property type="term" value="C:chloroplast"/>
    <property type="evidence" value="ECO:0007669"/>
    <property type="project" value="UniProtKB-SubCell"/>
</dbReference>
<keyword evidence="3" id="KW-0934">Plastid</keyword>
<dbReference type="FunFam" id="3.30.110.60:FF:000002">
    <property type="entry name" value="CRS2-associated factor 1, chloroplastic"/>
    <property type="match status" value="2"/>
</dbReference>
<proteinExistence type="predicted"/>
<dbReference type="EMBL" id="CM007657">
    <property type="protein sequence ID" value="ONH97763.1"/>
    <property type="molecule type" value="Genomic_DNA"/>
</dbReference>
<keyword evidence="4" id="KW-0507">mRNA processing</keyword>
<feature type="compositionally biased region" description="Acidic residues" evidence="11">
    <location>
        <begin position="806"/>
        <end position="815"/>
    </location>
</feature>
<keyword evidence="8" id="KW-0508">mRNA splicing</keyword>
<dbReference type="InterPro" id="IPR045278">
    <property type="entry name" value="CRS1/CFM2/CFM3"/>
</dbReference>
<evidence type="ECO:0000256" key="2">
    <source>
        <dbReference type="ARBA" id="ARBA00022528"/>
    </source>
</evidence>
<comment type="subcellular location">
    <subcellularLocation>
        <location evidence="1">Plastid</location>
        <location evidence="1">Chloroplast</location>
    </subcellularLocation>
</comment>
<feature type="region of interest" description="Disordered" evidence="11">
    <location>
        <begin position="785"/>
        <end position="815"/>
    </location>
</feature>
<feature type="domain" description="CRM" evidence="12">
    <location>
        <begin position="222"/>
        <end position="318"/>
    </location>
</feature>
<evidence type="ECO:0000256" key="10">
    <source>
        <dbReference type="PROSITE-ProRule" id="PRU00626"/>
    </source>
</evidence>
<dbReference type="PANTHER" id="PTHR31846">
    <property type="entry name" value="CRS1 / YHBY (CRM) DOMAIN-CONTAINING PROTEIN"/>
    <property type="match status" value="1"/>
</dbReference>
<feature type="compositionally biased region" description="Acidic residues" evidence="11">
    <location>
        <begin position="22"/>
        <end position="35"/>
    </location>
</feature>
<evidence type="ECO:0000313" key="14">
    <source>
        <dbReference type="Proteomes" id="UP000006882"/>
    </source>
</evidence>
<sequence>MKVNSPRDKFPWQKQNELVQEEKEEVEEEDEEEEVFEPKISKQEEGQKCYGVRVAEPVNQKVSFSLPNRIVYAPWAHGSKRITPQVDSEPETSQHSGAQGKNLDGFAGHSEIDTTSGAVKNEKSFERRFDSNRKLERERVGEIGIISIGVSKKEEKMISKGLNGISLNETLSGDGENDEKVENFVYSGSGSIRLPWKRESELSSEEGDKTRKRRSNTELAERMLPDHELRRLRNVSLRMLERIKVGVTGITQALVNTIHEKWKIDEVVKLKFEEPFSLNMKRTHEILESKTGGLVIWRSGSSVVLYRGMTYNLPCVQTYAKHSQTNSHMLQHSENATSDSMHNVGVKDVSRTTDFPSLESAEYLKDLSQRELMALNDLNHLLDELGPRFKDWIGREPLPVDADLLPSVVRGYKTPFRLLPYGFRPCLRDKDMTKYRRLARTVPPHFALGRNRELQGLANAMMKLWEKSAIAKIAIKRGVQNTCNERMAEELKRLTGGTLLSRNKDFIVFYRGNDYLPSVVTGVLEERRKLRDLQQDEEEQARQMASDYVVSNSEASKGQFVAGTLAETMAATTHWRNQLTIDKVEKMRRDSTFARHASLVRHLEKKLALGKGKLRKAEKALARVQESLEPSDLPDDLETLTDEDRFLFRKIGLSMKPFLLLGRREVYSGTIENMHLHWKHKELVKIIVRGKSFEQVKHIAISLEAESGGVLVSLDKTTKGYAIILYRGKNYQCPLPLRPRNLLTRRQALARSVELQRREALKHHISDLQEKVGLLKSELEEMGNGRMVDDGRTLHSTGDDPLIPSDDSEEDEGEEAYLEVYDSGNEDNNNEHEIVGSV</sequence>
<dbReference type="InterPro" id="IPR001890">
    <property type="entry name" value="RNA-binding_CRM"/>
</dbReference>
<evidence type="ECO:0000313" key="13">
    <source>
        <dbReference type="EMBL" id="ONH97763.1"/>
    </source>
</evidence>
<dbReference type="GO" id="GO:1990904">
    <property type="term" value="C:ribonucleoprotein complex"/>
    <property type="evidence" value="ECO:0007669"/>
    <property type="project" value="UniProtKB-KW"/>
</dbReference>
<evidence type="ECO:0000259" key="12">
    <source>
        <dbReference type="PROSITE" id="PS51295"/>
    </source>
</evidence>
<keyword evidence="7" id="KW-0809">Transit peptide</keyword>
<dbReference type="Pfam" id="PF01985">
    <property type="entry name" value="CRS1_YhbY"/>
    <property type="match status" value="3"/>
</dbReference>
<evidence type="ECO:0000256" key="11">
    <source>
        <dbReference type="SAM" id="MobiDB-lite"/>
    </source>
</evidence>
<dbReference type="GO" id="GO:0000373">
    <property type="term" value="P:Group II intron splicing"/>
    <property type="evidence" value="ECO:0007669"/>
    <property type="project" value="UniProtKB-ARBA"/>
</dbReference>
<dbReference type="eggNOG" id="KOG1990">
    <property type="taxonomic scope" value="Eukaryota"/>
</dbReference>
<keyword evidence="6 10" id="KW-0694">RNA-binding</keyword>
<dbReference type="GO" id="GO:0003729">
    <property type="term" value="F:mRNA binding"/>
    <property type="evidence" value="ECO:0007669"/>
    <property type="project" value="EnsemblPlants"/>
</dbReference>
<dbReference type="Proteomes" id="UP000006882">
    <property type="component" value="Chromosome G7"/>
</dbReference>
<dbReference type="Gene3D" id="3.30.110.60">
    <property type="entry name" value="YhbY-like"/>
    <property type="match status" value="3"/>
</dbReference>
<organism evidence="13 14">
    <name type="scientific">Prunus persica</name>
    <name type="common">Peach</name>
    <name type="synonym">Amygdalus persica</name>
    <dbReference type="NCBI Taxonomy" id="3760"/>
    <lineage>
        <taxon>Eukaryota</taxon>
        <taxon>Viridiplantae</taxon>
        <taxon>Streptophyta</taxon>
        <taxon>Embryophyta</taxon>
        <taxon>Tracheophyta</taxon>
        <taxon>Spermatophyta</taxon>
        <taxon>Magnoliopsida</taxon>
        <taxon>eudicotyledons</taxon>
        <taxon>Gunneridae</taxon>
        <taxon>Pentapetalae</taxon>
        <taxon>rosids</taxon>
        <taxon>fabids</taxon>
        <taxon>Rosales</taxon>
        <taxon>Rosaceae</taxon>
        <taxon>Amygdaloideae</taxon>
        <taxon>Amygdaleae</taxon>
        <taxon>Prunus</taxon>
    </lineage>
</organism>
<feature type="region of interest" description="Disordered" evidence="11">
    <location>
        <begin position="197"/>
        <end position="219"/>
    </location>
</feature>
<feature type="domain" description="CRM" evidence="12">
    <location>
        <begin position="638"/>
        <end position="738"/>
    </location>
</feature>
<evidence type="ECO:0000256" key="3">
    <source>
        <dbReference type="ARBA" id="ARBA00022640"/>
    </source>
</evidence>
<feature type="compositionally biased region" description="Basic and acidic residues" evidence="11">
    <location>
        <begin position="1"/>
        <end position="11"/>
    </location>
</feature>
<evidence type="ECO:0000256" key="6">
    <source>
        <dbReference type="ARBA" id="ARBA00022884"/>
    </source>
</evidence>
<dbReference type="Gramene" id="ONH97763">
    <property type="protein sequence ID" value="ONH97763"/>
    <property type="gene ID" value="PRUPE_7G208300"/>
</dbReference>
<keyword evidence="5" id="KW-0677">Repeat</keyword>
<evidence type="ECO:0000256" key="7">
    <source>
        <dbReference type="ARBA" id="ARBA00022946"/>
    </source>
</evidence>
<dbReference type="STRING" id="3760.A0A251NEM2"/>
<accession>A0A251NEM2</accession>
<protein>
    <recommendedName>
        <fullName evidence="12">CRM domain-containing protein</fullName>
    </recommendedName>
</protein>
<dbReference type="PROSITE" id="PS51295">
    <property type="entry name" value="CRM"/>
    <property type="match status" value="3"/>
</dbReference>
<keyword evidence="2" id="KW-0150">Chloroplast</keyword>
<evidence type="ECO:0000256" key="9">
    <source>
        <dbReference type="ARBA" id="ARBA00023274"/>
    </source>
</evidence>
<feature type="domain" description="CRM" evidence="12">
    <location>
        <begin position="425"/>
        <end position="522"/>
    </location>
</feature>
<feature type="region of interest" description="Disordered" evidence="11">
    <location>
        <begin position="1"/>
        <end position="42"/>
    </location>
</feature>
<name>A0A251NEM2_PRUPE</name>
<evidence type="ECO:0000256" key="4">
    <source>
        <dbReference type="ARBA" id="ARBA00022664"/>
    </source>
</evidence>
<dbReference type="PANTHER" id="PTHR31846:SF7">
    <property type="entry name" value="CRS1 _ YHBY (CRM) DOMAIN-CONTAINING PROTEIN"/>
    <property type="match status" value="1"/>
</dbReference>